<protein>
    <submittedName>
        <fullName evidence="1">Uncharacterized protein</fullName>
    </submittedName>
</protein>
<organism evidence="1">
    <name type="scientific">Candidatus Electrothrix aestuarii</name>
    <dbReference type="NCBI Taxonomy" id="3062594"/>
    <lineage>
        <taxon>Bacteria</taxon>
        <taxon>Pseudomonadati</taxon>
        <taxon>Thermodesulfobacteriota</taxon>
        <taxon>Desulfobulbia</taxon>
        <taxon>Desulfobulbales</taxon>
        <taxon>Desulfobulbaceae</taxon>
        <taxon>Candidatus Electrothrix</taxon>
    </lineage>
</organism>
<reference evidence="1" key="2">
    <citation type="submission" date="2024-06" db="EMBL/GenBank/DDBJ databases">
        <authorList>
            <person name="Plum-Jensen L.E."/>
            <person name="Schramm A."/>
            <person name="Marshall I.P.G."/>
        </authorList>
    </citation>
    <scope>NUCLEOTIDE SEQUENCE</scope>
    <source>
        <strain evidence="1">Rat1</strain>
    </source>
</reference>
<dbReference type="AlphaFoldDB" id="A0AAU8LUA1"/>
<dbReference type="KEGG" id="eaj:Q3M24_20240"/>
<accession>A0AAU8LUA1</accession>
<sequence length="59" mass="7119">MMEDPIVKETRKIREQIASEHKYDVYKLGRYFMRKQQVGQRVFVTIPPKIVKRRSVLTP</sequence>
<proteinExistence type="predicted"/>
<dbReference type="EMBL" id="CP159373">
    <property type="protein sequence ID" value="XCN72594.1"/>
    <property type="molecule type" value="Genomic_DNA"/>
</dbReference>
<reference evidence="1" key="1">
    <citation type="journal article" date="2024" name="Syst. Appl. Microbiol.">
        <title>First single-strain enrichments of Electrothrix cable bacteria, description of E. aestuarii sp. nov. and E. rattekaaiensis sp. nov., and proposal of a cable bacteria taxonomy following the rules of the SeqCode.</title>
        <authorList>
            <person name="Plum-Jensen L.E."/>
            <person name="Schramm A."/>
            <person name="Marshall I.P.G."/>
        </authorList>
    </citation>
    <scope>NUCLEOTIDE SEQUENCE</scope>
    <source>
        <strain evidence="1">Rat1</strain>
    </source>
</reference>
<gene>
    <name evidence="1" type="ORF">Q3M24_20240</name>
</gene>
<name>A0AAU8LUA1_9BACT</name>
<evidence type="ECO:0000313" key="1">
    <source>
        <dbReference type="EMBL" id="XCN72594.1"/>
    </source>
</evidence>